<name>A0A2A5RI11_9LACT</name>
<dbReference type="EMBL" id="JXJU01000024">
    <property type="protein sequence ID" value="PCR98759.1"/>
    <property type="molecule type" value="Genomic_DNA"/>
</dbReference>
<feature type="domain" description="GGDEF" evidence="2">
    <location>
        <begin position="222"/>
        <end position="345"/>
    </location>
</feature>
<dbReference type="PANTHER" id="PTHR45138:SF9">
    <property type="entry name" value="DIGUANYLATE CYCLASE DGCM-RELATED"/>
    <property type="match status" value="1"/>
</dbReference>
<keyword evidence="1" id="KW-0472">Membrane</keyword>
<dbReference type="GO" id="GO:0052621">
    <property type="term" value="F:diguanylate cyclase activity"/>
    <property type="evidence" value="ECO:0007669"/>
    <property type="project" value="TreeGrafter"/>
</dbReference>
<dbReference type="SMART" id="SM00267">
    <property type="entry name" value="GGDEF"/>
    <property type="match status" value="1"/>
</dbReference>
<keyword evidence="1" id="KW-1133">Transmembrane helix</keyword>
<keyword evidence="1" id="KW-0812">Transmembrane</keyword>
<evidence type="ECO:0000313" key="4">
    <source>
        <dbReference type="Proteomes" id="UP000218181"/>
    </source>
</evidence>
<dbReference type="InterPro" id="IPR043128">
    <property type="entry name" value="Rev_trsase/Diguanyl_cyclase"/>
</dbReference>
<dbReference type="SUPFAM" id="SSF55073">
    <property type="entry name" value="Nucleotide cyclase"/>
    <property type="match status" value="1"/>
</dbReference>
<feature type="transmembrane region" description="Helical" evidence="1">
    <location>
        <begin position="12"/>
        <end position="31"/>
    </location>
</feature>
<dbReference type="AlphaFoldDB" id="A0A2A5RI11"/>
<feature type="transmembrane region" description="Helical" evidence="1">
    <location>
        <begin position="37"/>
        <end position="55"/>
    </location>
</feature>
<dbReference type="CDD" id="cd01949">
    <property type="entry name" value="GGDEF"/>
    <property type="match status" value="1"/>
</dbReference>
<proteinExistence type="predicted"/>
<gene>
    <name evidence="3" type="ORF">RT41_GL000919</name>
</gene>
<dbReference type="Pfam" id="PF00990">
    <property type="entry name" value="GGDEF"/>
    <property type="match status" value="1"/>
</dbReference>
<dbReference type="InterPro" id="IPR050469">
    <property type="entry name" value="Diguanylate_Cyclase"/>
</dbReference>
<dbReference type="RefSeq" id="WP_096819183.1">
    <property type="nucleotide sequence ID" value="NZ_JXJU01000024.1"/>
</dbReference>
<dbReference type="OrthoDB" id="9759607at2"/>
<keyword evidence="4" id="KW-1185">Reference proteome</keyword>
<evidence type="ECO:0000313" key="3">
    <source>
        <dbReference type="EMBL" id="PCR98759.1"/>
    </source>
</evidence>
<dbReference type="PANTHER" id="PTHR45138">
    <property type="entry name" value="REGULATORY COMPONENTS OF SENSORY TRANSDUCTION SYSTEM"/>
    <property type="match status" value="1"/>
</dbReference>
<dbReference type="STRING" id="1291764.GCA_001311235_03118"/>
<dbReference type="PROSITE" id="PS50887">
    <property type="entry name" value="GGDEF"/>
    <property type="match status" value="1"/>
</dbReference>
<accession>A0A2A5RI11</accession>
<dbReference type="Gene3D" id="3.30.70.270">
    <property type="match status" value="1"/>
</dbReference>
<dbReference type="NCBIfam" id="TIGR00254">
    <property type="entry name" value="GGDEF"/>
    <property type="match status" value="1"/>
</dbReference>
<sequence>MKNFLKMIDRKVPLIYFFLSLIEMILLLFYMYDGTKIVIYLTILNLIFIYLWGVSQYKIKIDKNKINIISSIMNDVEQINIYIVDLQMNYLALSKSDIKFMQHYFKVTPKVGQNMSSILSQEHYLETRKNFLNAIYHGLTSQVDHFKDDELEFHTLNYYTPLYDKKHKPYALLIHTIDISDDIIQQQKSYKLIYTDPLTGLYNRRKLTEYFEEEVKKSEKEKEFAFVLLDIDDFKQVNDQLGHICGDKLIINFSSLLTKYFSETGIICRMGGDEFCLITDYTDTGNDVFLKKIEMLESEFFPNKISYGTVKISHPITEGFDHFYKEADSKMYQMKSNNKEVANNPKQKNHS</sequence>
<evidence type="ECO:0000259" key="2">
    <source>
        <dbReference type="PROSITE" id="PS50887"/>
    </source>
</evidence>
<dbReference type="InterPro" id="IPR029787">
    <property type="entry name" value="Nucleotide_cyclase"/>
</dbReference>
<comment type="caution">
    <text evidence="3">The sequence shown here is derived from an EMBL/GenBank/DDBJ whole genome shotgun (WGS) entry which is preliminary data.</text>
</comment>
<organism evidence="3 4">
    <name type="scientific">Lactococcus fujiensis JCM 16395</name>
    <dbReference type="NCBI Taxonomy" id="1291764"/>
    <lineage>
        <taxon>Bacteria</taxon>
        <taxon>Bacillati</taxon>
        <taxon>Bacillota</taxon>
        <taxon>Bacilli</taxon>
        <taxon>Lactobacillales</taxon>
        <taxon>Streptococcaceae</taxon>
        <taxon>Lactococcus</taxon>
    </lineage>
</organism>
<evidence type="ECO:0000256" key="1">
    <source>
        <dbReference type="SAM" id="Phobius"/>
    </source>
</evidence>
<dbReference type="Proteomes" id="UP000218181">
    <property type="component" value="Unassembled WGS sequence"/>
</dbReference>
<dbReference type="InterPro" id="IPR000160">
    <property type="entry name" value="GGDEF_dom"/>
</dbReference>
<protein>
    <recommendedName>
        <fullName evidence="2">GGDEF domain-containing protein</fullName>
    </recommendedName>
</protein>
<reference evidence="3 4" key="1">
    <citation type="submission" date="2014-12" db="EMBL/GenBank/DDBJ databases">
        <title>Draft genome sequences of 10 type strains of Lactococcus.</title>
        <authorList>
            <person name="Sun Z."/>
            <person name="Zhong Z."/>
            <person name="Liu W."/>
            <person name="Zhang W."/>
            <person name="Zhang H."/>
        </authorList>
    </citation>
    <scope>NUCLEOTIDE SEQUENCE [LARGE SCALE GENOMIC DNA]</scope>
    <source>
        <strain evidence="3 4">JCM 16395</strain>
    </source>
</reference>